<dbReference type="GO" id="GO:0005886">
    <property type="term" value="C:plasma membrane"/>
    <property type="evidence" value="ECO:0007669"/>
    <property type="project" value="UniProtKB-SubCell"/>
</dbReference>
<feature type="transmembrane region" description="Helical" evidence="6">
    <location>
        <begin position="286"/>
        <end position="304"/>
    </location>
</feature>
<dbReference type="PATRIC" id="fig|1125779.3.peg.2069"/>
<gene>
    <name evidence="7" type="ORF">HMPREF1219_02123</name>
</gene>
<dbReference type="Proteomes" id="UP000014408">
    <property type="component" value="Unassembled WGS sequence"/>
</dbReference>
<feature type="transmembrane region" description="Helical" evidence="6">
    <location>
        <begin position="72"/>
        <end position="95"/>
    </location>
</feature>
<evidence type="ECO:0000256" key="1">
    <source>
        <dbReference type="ARBA" id="ARBA00004651"/>
    </source>
</evidence>
<dbReference type="InterPro" id="IPR017039">
    <property type="entry name" value="Virul_fac_BrkB"/>
</dbReference>
<organism evidence="7 8">
    <name type="scientific">Corynebacterium pyruviciproducens ATCC BAA-1742</name>
    <dbReference type="NCBI Taxonomy" id="1125779"/>
    <lineage>
        <taxon>Bacteria</taxon>
        <taxon>Bacillati</taxon>
        <taxon>Actinomycetota</taxon>
        <taxon>Actinomycetes</taxon>
        <taxon>Mycobacteriales</taxon>
        <taxon>Corynebacteriaceae</taxon>
        <taxon>Corynebacterium</taxon>
    </lineage>
</organism>
<evidence type="ECO:0000256" key="5">
    <source>
        <dbReference type="ARBA" id="ARBA00023136"/>
    </source>
</evidence>
<comment type="subcellular location">
    <subcellularLocation>
        <location evidence="1">Cell membrane</location>
        <topology evidence="1">Multi-pass membrane protein</topology>
    </subcellularLocation>
</comment>
<evidence type="ECO:0000256" key="4">
    <source>
        <dbReference type="ARBA" id="ARBA00022989"/>
    </source>
</evidence>
<evidence type="ECO:0000256" key="2">
    <source>
        <dbReference type="ARBA" id="ARBA00022475"/>
    </source>
</evidence>
<protein>
    <submittedName>
        <fullName evidence="7">Inner membrane protein YhjD</fullName>
    </submittedName>
</protein>
<dbReference type="STRING" id="1125779.HMPREF1219_02123"/>
<keyword evidence="3 6" id="KW-0812">Transmembrane</keyword>
<evidence type="ECO:0000313" key="7">
    <source>
        <dbReference type="EMBL" id="EPD67710.1"/>
    </source>
</evidence>
<evidence type="ECO:0000256" key="3">
    <source>
        <dbReference type="ARBA" id="ARBA00022692"/>
    </source>
</evidence>
<evidence type="ECO:0000313" key="8">
    <source>
        <dbReference type="Proteomes" id="UP000014408"/>
    </source>
</evidence>
<reference evidence="7 8" key="1">
    <citation type="submission" date="2013-05" db="EMBL/GenBank/DDBJ databases">
        <title>The Genome Sequence of Corynebacterium pyruviciproducens 1773O (ATCC BAA-1742).</title>
        <authorList>
            <consortium name="The Broad Institute Genomics Platform"/>
            <person name="Earl A."/>
            <person name="Ward D."/>
            <person name="Feldgarden M."/>
            <person name="Gevers D."/>
            <person name="Tong J."/>
            <person name="Walker B."/>
            <person name="Young S."/>
            <person name="Zeng Q."/>
            <person name="Gargeya S."/>
            <person name="Fitzgerald M."/>
            <person name="Haas B."/>
            <person name="Abouelleil A."/>
            <person name="Allen A.W."/>
            <person name="Alvarado L."/>
            <person name="Arachchi H.M."/>
            <person name="Berlin A.M."/>
            <person name="Chapman S.B."/>
            <person name="Gainer-Dewar J."/>
            <person name="Goldberg J."/>
            <person name="Griggs A."/>
            <person name="Gujja S."/>
            <person name="Hansen M."/>
            <person name="Howarth C."/>
            <person name="Imamovic A."/>
            <person name="Ireland A."/>
            <person name="Larimer J."/>
            <person name="McCowan C."/>
            <person name="Murphy C."/>
            <person name="Pearson M."/>
            <person name="Poon T.W."/>
            <person name="Priest M."/>
            <person name="Roberts A."/>
            <person name="Saif S."/>
            <person name="Shea T."/>
            <person name="Sisk P."/>
            <person name="Sykes S."/>
            <person name="Wortman J."/>
            <person name="Nusbaum C."/>
            <person name="Birren B."/>
        </authorList>
    </citation>
    <scope>NUCLEOTIDE SEQUENCE [LARGE SCALE GENOMIC DNA]</scope>
    <source>
        <strain evidence="7 8">ATCC BAA-1742</strain>
    </source>
</reference>
<sequence length="373" mass="40293">MGLFTNEAKEARMTARTAPNETDIDQYGIERATDDEQGMVDKLRAKWGWFDHVMRMNERYSEMGGNHYAAGITYFSVLSLFPLLMLAFGIAGFVLKSRPELLQQIQDQIASSLSGQLGETINEVVTTAIDQASAVFSIGALTALWSGLGWMNNLRFGVSQQWKIDPTGGNFVMNKLRDLLGLLGLMLALALAFGVTAVGSSGLTTKILAWLQLDHVPGIGAITTIVAIVLGIGANFLVFFWLIKYMPRGKTPVKSAAQGALIGALIFEVFKQLGSMFFSNALSNPAGATFGPIIGIMVLLYFIWRILLYCSAWAATTEESLEHIKLPAPTPAVIRVRQDVTPQVSGPDTGTVLGIGAALGAVGSWAVGRLFKR</sequence>
<dbReference type="Pfam" id="PF03631">
    <property type="entry name" value="Virul_fac_BrkB"/>
    <property type="match status" value="1"/>
</dbReference>
<dbReference type="EMBL" id="ATBY01000017">
    <property type="protein sequence ID" value="EPD67710.1"/>
    <property type="molecule type" value="Genomic_DNA"/>
</dbReference>
<keyword evidence="5 6" id="KW-0472">Membrane</keyword>
<keyword evidence="2" id="KW-1003">Cell membrane</keyword>
<name>S2Z0D6_9CORY</name>
<dbReference type="AlphaFoldDB" id="S2Z0D6"/>
<dbReference type="HOGENOM" id="CLU_050028_0_1_11"/>
<evidence type="ECO:0000256" key="6">
    <source>
        <dbReference type="SAM" id="Phobius"/>
    </source>
</evidence>
<feature type="transmembrane region" description="Helical" evidence="6">
    <location>
        <begin position="219"/>
        <end position="243"/>
    </location>
</feature>
<dbReference type="PANTHER" id="PTHR30213">
    <property type="entry name" value="INNER MEMBRANE PROTEIN YHJD"/>
    <property type="match status" value="1"/>
</dbReference>
<keyword evidence="4 6" id="KW-1133">Transmembrane helix</keyword>
<dbReference type="PANTHER" id="PTHR30213:SF1">
    <property type="entry name" value="INNER MEMBRANE PROTEIN YHJD"/>
    <property type="match status" value="1"/>
</dbReference>
<comment type="caution">
    <text evidence="7">The sequence shown here is derived from an EMBL/GenBank/DDBJ whole genome shotgun (WGS) entry which is preliminary data.</text>
</comment>
<proteinExistence type="predicted"/>
<accession>S2Z0D6</accession>
<dbReference type="eggNOG" id="COG1295">
    <property type="taxonomic scope" value="Bacteria"/>
</dbReference>
<feature type="transmembrane region" description="Helical" evidence="6">
    <location>
        <begin position="179"/>
        <end position="199"/>
    </location>
</feature>
<keyword evidence="8" id="KW-1185">Reference proteome</keyword>